<dbReference type="InterPro" id="IPR032675">
    <property type="entry name" value="LRR_dom_sf"/>
</dbReference>
<dbReference type="OrthoDB" id="3139566at2759"/>
<reference evidence="1" key="2">
    <citation type="submission" date="2021-10" db="EMBL/GenBank/DDBJ databases">
        <title>Phylogenomics reveals ancestral predisposition of the termite-cultivated fungus Termitomyces towards a domesticated lifestyle.</title>
        <authorList>
            <person name="Auxier B."/>
            <person name="Grum-Grzhimaylo A."/>
            <person name="Cardenas M.E."/>
            <person name="Lodge J.D."/>
            <person name="Laessoe T."/>
            <person name="Pedersen O."/>
            <person name="Smith M.E."/>
            <person name="Kuyper T.W."/>
            <person name="Franco-Molano E.A."/>
            <person name="Baroni T.J."/>
            <person name="Aanen D.K."/>
        </authorList>
    </citation>
    <scope>NUCLEOTIDE SEQUENCE</scope>
    <source>
        <strain evidence="1">AP01</strain>
        <tissue evidence="1">Mycelium</tissue>
    </source>
</reference>
<evidence type="ECO:0000313" key="1">
    <source>
        <dbReference type="EMBL" id="KAG5642785.1"/>
    </source>
</evidence>
<dbReference type="AlphaFoldDB" id="A0A9P7G4Q5"/>
<dbReference type="SUPFAM" id="SSF52047">
    <property type="entry name" value="RNI-like"/>
    <property type="match status" value="1"/>
</dbReference>
<gene>
    <name evidence="1" type="ORF">DXG03_002130</name>
</gene>
<protein>
    <recommendedName>
        <fullName evidence="3">F-box domain-containing protein</fullName>
    </recommendedName>
</protein>
<comment type="caution">
    <text evidence="1">The sequence shown here is derived from an EMBL/GenBank/DDBJ whole genome shotgun (WGS) entry which is preliminary data.</text>
</comment>
<dbReference type="Gene3D" id="3.80.10.10">
    <property type="entry name" value="Ribonuclease Inhibitor"/>
    <property type="match status" value="1"/>
</dbReference>
<accession>A0A9P7G4Q5</accession>
<name>A0A9P7G4Q5_9AGAR</name>
<proteinExistence type="predicted"/>
<evidence type="ECO:0000313" key="2">
    <source>
        <dbReference type="Proteomes" id="UP000775547"/>
    </source>
</evidence>
<keyword evidence="2" id="KW-1185">Reference proteome</keyword>
<dbReference type="EMBL" id="JABCKV010000158">
    <property type="protein sequence ID" value="KAG5642785.1"/>
    <property type="molecule type" value="Genomic_DNA"/>
</dbReference>
<sequence length="445" mass="49483">MDVAKDCISTSKDKISTLEEKQISREQDNSLVVEESHTAVALWHHGLPRELISEIFVQTLSGGPFLVPPNANSSPWNLRAVCASWRRIALAERRLWSHLEVTRAEASGWSVEESFFKFLSQHVIHPNGPVSFNAKELIYLGSWQVFIEDVVRPNLQRIHTLDICARLSHLSDIAPHSCPQLDTLSLDIWGEEAFTMCDVSELPFFTGMSALRTLTIIGIVLERQLSDPSTTTLPWGQLTSLTISLRADYTADLLSRCSSLLSCSLSFNHAGIAPDTFAPVTAPRIRCIVLKNPPWATAPNTHGVLDSLTLPSLSELDITCVCLGRRYCETINGLLRRSGCALTVLDMSEMRTSAAAAASAGLDVQLLHPSIRELYTNVSYPLHTLERIEKGELCPRLAAFRFCGTKALFDVERALSKRLKVVLGSRRGRDLSRHRVGIIDYRNLE</sequence>
<reference evidence="1" key="1">
    <citation type="submission" date="2020-07" db="EMBL/GenBank/DDBJ databases">
        <authorList>
            <person name="Nieuwenhuis M."/>
            <person name="Van De Peppel L.J.J."/>
        </authorList>
    </citation>
    <scope>NUCLEOTIDE SEQUENCE</scope>
    <source>
        <strain evidence="1">AP01</strain>
        <tissue evidence="1">Mycelium</tissue>
    </source>
</reference>
<dbReference type="Proteomes" id="UP000775547">
    <property type="component" value="Unassembled WGS sequence"/>
</dbReference>
<evidence type="ECO:0008006" key="3">
    <source>
        <dbReference type="Google" id="ProtNLM"/>
    </source>
</evidence>
<organism evidence="1 2">
    <name type="scientific">Asterophora parasitica</name>
    <dbReference type="NCBI Taxonomy" id="117018"/>
    <lineage>
        <taxon>Eukaryota</taxon>
        <taxon>Fungi</taxon>
        <taxon>Dikarya</taxon>
        <taxon>Basidiomycota</taxon>
        <taxon>Agaricomycotina</taxon>
        <taxon>Agaricomycetes</taxon>
        <taxon>Agaricomycetidae</taxon>
        <taxon>Agaricales</taxon>
        <taxon>Tricholomatineae</taxon>
        <taxon>Lyophyllaceae</taxon>
        <taxon>Asterophora</taxon>
    </lineage>
</organism>